<name>A0ABS1BFI1_9MICO</name>
<feature type="transmembrane region" description="Helical" evidence="1">
    <location>
        <begin position="21"/>
        <end position="40"/>
    </location>
</feature>
<feature type="transmembrane region" description="Helical" evidence="1">
    <location>
        <begin position="157"/>
        <end position="176"/>
    </location>
</feature>
<keyword evidence="1" id="KW-0472">Membrane</keyword>
<dbReference type="RefSeq" id="WP_200503688.1">
    <property type="nucleotide sequence ID" value="NZ_JAEDAJ010000013.1"/>
</dbReference>
<evidence type="ECO:0000256" key="1">
    <source>
        <dbReference type="SAM" id="Phobius"/>
    </source>
</evidence>
<keyword evidence="1" id="KW-1133">Transmembrane helix</keyword>
<gene>
    <name evidence="2" type="ORF">I8D64_15465</name>
</gene>
<organism evidence="2 3">
    <name type="scientific">Brachybacterium halotolerans</name>
    <dbReference type="NCBI Taxonomy" id="2795215"/>
    <lineage>
        <taxon>Bacteria</taxon>
        <taxon>Bacillati</taxon>
        <taxon>Actinomycetota</taxon>
        <taxon>Actinomycetes</taxon>
        <taxon>Micrococcales</taxon>
        <taxon>Dermabacteraceae</taxon>
        <taxon>Brachybacterium</taxon>
    </lineage>
</organism>
<keyword evidence="3" id="KW-1185">Reference proteome</keyword>
<evidence type="ECO:0000313" key="3">
    <source>
        <dbReference type="Proteomes" id="UP000612352"/>
    </source>
</evidence>
<evidence type="ECO:0008006" key="4">
    <source>
        <dbReference type="Google" id="ProtNLM"/>
    </source>
</evidence>
<evidence type="ECO:0000313" key="2">
    <source>
        <dbReference type="EMBL" id="MBK0332800.1"/>
    </source>
</evidence>
<dbReference type="EMBL" id="JAEDAJ010000013">
    <property type="protein sequence ID" value="MBK0332800.1"/>
    <property type="molecule type" value="Genomic_DNA"/>
</dbReference>
<accession>A0ABS1BFI1</accession>
<protein>
    <recommendedName>
        <fullName evidence="4">Histidine kinase</fullName>
    </recommendedName>
</protein>
<proteinExistence type="predicted"/>
<reference evidence="2 3" key="1">
    <citation type="submission" date="2020-12" db="EMBL/GenBank/DDBJ databases">
        <title>Brachybacterium sp. MASK1Z-5, whole genome shotgun sequence.</title>
        <authorList>
            <person name="Tuo L."/>
        </authorList>
    </citation>
    <scope>NUCLEOTIDE SEQUENCE [LARGE SCALE GENOMIC DNA]</scope>
    <source>
        <strain evidence="2 3">MASK1Z-5</strain>
    </source>
</reference>
<feature type="transmembrane region" description="Helical" evidence="1">
    <location>
        <begin position="128"/>
        <end position="151"/>
    </location>
</feature>
<comment type="caution">
    <text evidence="2">The sequence shown here is derived from an EMBL/GenBank/DDBJ whole genome shotgun (WGS) entry which is preliminary data.</text>
</comment>
<keyword evidence="1" id="KW-0812">Transmembrane</keyword>
<dbReference type="Proteomes" id="UP000612352">
    <property type="component" value="Unassembled WGS sequence"/>
</dbReference>
<sequence>MRSTLESIAQLLADLGHVSRAQWALRLLAALSLVAAQLLACAGHPLDGVLPALTSAAVLVGGLVQTLRPDASMGTLALAGAVVAACASADVPVLAGVAVLVLVTHVCWSLAAMVPAHGRIGRRAVTTTVRWAAAAALLALAAGLGVVLPLAGASTPAWTMVLGILALIALVAVLLVPHGTSPRRGR</sequence>